<dbReference type="PANTHER" id="PTHR30061">
    <property type="entry name" value="MALTOSE-BINDING PERIPLASMIC PROTEIN"/>
    <property type="match status" value="1"/>
</dbReference>
<reference evidence="5 6" key="1">
    <citation type="submission" date="2023-02" db="EMBL/GenBank/DDBJ databases">
        <title>Microbacterium betulae sp. nov., isolated from birch wood.</title>
        <authorList>
            <person name="Pasciak M."/>
            <person name="Pawlik K.J."/>
            <person name="Martynowski D."/>
            <person name="Laczmanski L."/>
            <person name="Ciekot J."/>
            <person name="Szponar B."/>
            <person name="Wojcik-Fatla A."/>
            <person name="Mackiewicz B."/>
            <person name="Farian E."/>
            <person name="Cholewa G."/>
            <person name="Cholewa A."/>
            <person name="Dutkiewicz J."/>
        </authorList>
    </citation>
    <scope>NUCLEOTIDE SEQUENCE [LARGE SCALE GENOMIC DNA]</scope>
    <source>
        <strain evidence="5 6">AB</strain>
    </source>
</reference>
<evidence type="ECO:0000256" key="4">
    <source>
        <dbReference type="SAM" id="SignalP"/>
    </source>
</evidence>
<dbReference type="Pfam" id="PF13416">
    <property type="entry name" value="SBP_bac_8"/>
    <property type="match status" value="1"/>
</dbReference>
<dbReference type="Gene3D" id="3.40.190.10">
    <property type="entry name" value="Periplasmic binding protein-like II"/>
    <property type="match status" value="1"/>
</dbReference>
<comment type="similarity">
    <text evidence="1">Belongs to the bacterial solute-binding protein 1 family.</text>
</comment>
<dbReference type="SUPFAM" id="SSF53850">
    <property type="entry name" value="Periplasmic binding protein-like II"/>
    <property type="match status" value="1"/>
</dbReference>
<gene>
    <name evidence="5" type="ORF">N8K70_15545</name>
</gene>
<sequence>MGHPSPSPLRRRALRALPAAGASLALLLAGCASTPSGSDDAADGAAESFEGVELTVWSGLYYEPFASVNAEQIQACADDLGLTVNLETLSEDYATKILQAASSNTLPDVLLLDSTDVPRFGAEGILTDIGDVGLTTEGISDSVASLGQYEGVQYGLPTQVETYALFYDRAAFADAGVEEFPTTFDELVSVASRLSEDGRYGIALPGATSDGAAPLFWLPFLLSAGGDPADPTSEGAVAAVDLYQQLVETGGLSSEFVSWGWDAPDQYRSGKAVITASGPWDVVAEAPEIADYGVAPYPTLDGSQESSVGILGYNWSLPVSADAEQQQAAAALIECRVSEENQLELADGGYIPALTSAQEAFVEATPAAAAFVDPIENAYNYAGELGAEWDRLSLVYGSALQYAVVDGESAEDALARADAAH</sequence>
<keyword evidence="6" id="KW-1185">Reference proteome</keyword>
<keyword evidence="2" id="KW-0813">Transport</keyword>
<dbReference type="Proteomes" id="UP001305498">
    <property type="component" value="Chromosome"/>
</dbReference>
<protein>
    <submittedName>
        <fullName evidence="5">Extracellular solute-binding protein</fullName>
    </submittedName>
</protein>
<feature type="signal peptide" evidence="4">
    <location>
        <begin position="1"/>
        <end position="41"/>
    </location>
</feature>
<evidence type="ECO:0000256" key="2">
    <source>
        <dbReference type="ARBA" id="ARBA00022448"/>
    </source>
</evidence>
<organism evidence="5 6">
    <name type="scientific">Microbacterium betulae</name>
    <dbReference type="NCBI Taxonomy" id="2981139"/>
    <lineage>
        <taxon>Bacteria</taxon>
        <taxon>Bacillati</taxon>
        <taxon>Actinomycetota</taxon>
        <taxon>Actinomycetes</taxon>
        <taxon>Micrococcales</taxon>
        <taxon>Microbacteriaceae</taxon>
        <taxon>Microbacterium</taxon>
    </lineage>
</organism>
<keyword evidence="3 4" id="KW-0732">Signal</keyword>
<dbReference type="PANTHER" id="PTHR30061:SF50">
    <property type="entry name" value="MALTOSE_MALTODEXTRIN-BINDING PERIPLASMIC PROTEIN"/>
    <property type="match status" value="1"/>
</dbReference>
<dbReference type="KEGG" id="mbet:N8K70_15545"/>
<dbReference type="AlphaFoldDB" id="A0AA97I6M7"/>
<dbReference type="GO" id="GO:0055052">
    <property type="term" value="C:ATP-binding cassette (ABC) transporter complex, substrate-binding subunit-containing"/>
    <property type="evidence" value="ECO:0007669"/>
    <property type="project" value="TreeGrafter"/>
</dbReference>
<proteinExistence type="inferred from homology"/>
<dbReference type="RefSeq" id="WP_317139258.1">
    <property type="nucleotide sequence ID" value="NZ_CP118157.1"/>
</dbReference>
<evidence type="ECO:0000313" key="6">
    <source>
        <dbReference type="Proteomes" id="UP001305498"/>
    </source>
</evidence>
<name>A0AA97I6M7_9MICO</name>
<dbReference type="GO" id="GO:0042956">
    <property type="term" value="P:maltodextrin transmembrane transport"/>
    <property type="evidence" value="ECO:0007669"/>
    <property type="project" value="TreeGrafter"/>
</dbReference>
<accession>A0AA97I6M7</accession>
<dbReference type="EMBL" id="CP118157">
    <property type="protein sequence ID" value="WOF22787.1"/>
    <property type="molecule type" value="Genomic_DNA"/>
</dbReference>
<dbReference type="GO" id="GO:1901982">
    <property type="term" value="F:maltose binding"/>
    <property type="evidence" value="ECO:0007669"/>
    <property type="project" value="TreeGrafter"/>
</dbReference>
<dbReference type="GO" id="GO:0015768">
    <property type="term" value="P:maltose transport"/>
    <property type="evidence" value="ECO:0007669"/>
    <property type="project" value="TreeGrafter"/>
</dbReference>
<evidence type="ECO:0000313" key="5">
    <source>
        <dbReference type="EMBL" id="WOF22787.1"/>
    </source>
</evidence>
<evidence type="ECO:0000256" key="3">
    <source>
        <dbReference type="ARBA" id="ARBA00022729"/>
    </source>
</evidence>
<feature type="chain" id="PRO_5041701120" evidence="4">
    <location>
        <begin position="42"/>
        <end position="421"/>
    </location>
</feature>
<dbReference type="InterPro" id="IPR006059">
    <property type="entry name" value="SBP"/>
</dbReference>
<evidence type="ECO:0000256" key="1">
    <source>
        <dbReference type="ARBA" id="ARBA00008520"/>
    </source>
</evidence>